<proteinExistence type="inferred from homology"/>
<dbReference type="SUPFAM" id="SSF49785">
    <property type="entry name" value="Galactose-binding domain-like"/>
    <property type="match status" value="1"/>
</dbReference>
<dbReference type="InterPro" id="IPR013320">
    <property type="entry name" value="ConA-like_dom_sf"/>
</dbReference>
<dbReference type="PROSITE" id="PS51762">
    <property type="entry name" value="GH16_2"/>
    <property type="match status" value="1"/>
</dbReference>
<name>A0ABY6Q6Z6_9GAMM</name>
<dbReference type="Gene3D" id="2.60.120.430">
    <property type="entry name" value="Galactose-binding lectin"/>
    <property type="match status" value="1"/>
</dbReference>
<dbReference type="InterPro" id="IPR050546">
    <property type="entry name" value="Glycosyl_Hydrlase_16"/>
</dbReference>
<evidence type="ECO:0000256" key="1">
    <source>
        <dbReference type="ARBA" id="ARBA00006865"/>
    </source>
</evidence>
<sequence length="1210" mass="128485">MFDRLHRHGRLIGIGLAAALLNACGGGGASSPETEPFYIEEQEEWSLVWADEFNGSSVDSSNWTFQTGDGSDNGLPGWGNYELQYYQADNASIQEVDGESSLVIEARQESVGNSAYTSSRMRSINKFDFQYGRVEIRSKAAPGDGMWSAIWMLPTSSPYGVWAASGEVDIMEVVNAGTENQGVFLAAHYGFEWPLNQITTAGADVDDASDWHTYALEWSGDYLRWFVDGEHLRTVSKDVYYSYYFKDSTDGYQLATDPAAPFDRDFHLLVNLAVGGVGPGVELDPAAVPGEMVVDYIRVYECNYATGNGTGCNTYADRSLESPDAQSPEVVTTDIYTDSVGPLTWEFLTGDVTRDLQAMVGYDNDGAIGITVSEVAVEGRGNVLDVMSDGGGNVVINAADGKIIDVYGHRGGGELKFDMYIDSSMTAPGSSIAIKMDSGYPALGFVSLNVADMPTNEWFSYSVSINQLLANRGDRTLALGAVQNLVVIEPSAAAHVQLDNIRLVCGTPGGDCGVSAPARATDDLVITVIDENGQAGSAWSPGICAVSAENAFADDYCDGNTSNQVTWSVVPTGDDSIGVNAVQVDFGAGVGGAWFVKDDQGLDLSDSNGGTLKFDINLTAATAADGVIYKVENEYPQGTGPIELDLAGYVAGTWKSFEIPIADLLLSTNAELNNPPGGRLNLAAVKAFLVLSPNGEQGGKSLKVANVRLERLAGEEVEDTGILGTWMLAPEAGSLGVGPAEFDVTWWNGDDGVIALRACYYDDEYVFGRDGSFRNVLGDETWLEAWQGVEADTCGAPIAPHDGSIDATFEYDEAAQTLTINGQGSYMGLAKAVNGAELASIGDTPGSIVYNAYEEDDGSLLVTVEAGAGVWWNYKFIKTAEPPAPSAFEGTWMMAPEAGSLGVGPAEFDVTWWMADEGVLAARACYFDDEYVFNSDGSFQVEYQDETWLEPWQSGGAEECGAPVAPHDGSIPGTWSHDQEAGTLTIGGQGSYIGLPKAINGAEISSAADVPGSITYNVYEQEDGSYAVTVEAGDGVWWNYKIVKTAGPAEPSPIAGTWYMAQSDGSLGVGPAEFDVTWWSNDAGVTALRACYFDDAYVFGADGSFSNVQDGDTWLEPWQSGGAEECGAPVAPHDGSAPASFVFDAEMNTLSLSGAGAYIGIPKAINGAEIDSAAAVPAGIDYNAYLNEDGTMSVTVEAGDGVWWNYLLTR</sequence>
<dbReference type="RefSeq" id="WP_279241531.1">
    <property type="nucleotide sequence ID" value="NZ_CP036501.1"/>
</dbReference>
<protein>
    <submittedName>
        <fullName evidence="3">Glycoside hydrolase family 16 protein</fullName>
    </submittedName>
</protein>
<evidence type="ECO:0000313" key="4">
    <source>
        <dbReference type="Proteomes" id="UP001317963"/>
    </source>
</evidence>
<dbReference type="CDD" id="cd08023">
    <property type="entry name" value="GH16_laminarinase_like"/>
    <property type="match status" value="1"/>
</dbReference>
<evidence type="ECO:0000259" key="2">
    <source>
        <dbReference type="PROSITE" id="PS51762"/>
    </source>
</evidence>
<dbReference type="Gene3D" id="2.60.120.200">
    <property type="match status" value="1"/>
</dbReference>
<reference evidence="3 4" key="1">
    <citation type="submission" date="2019-02" db="EMBL/GenBank/DDBJ databases">
        <title>Halieaceae_genomes.</title>
        <authorList>
            <person name="Li S.-H."/>
        </authorList>
    </citation>
    <scope>NUCLEOTIDE SEQUENCE [LARGE SCALE GENOMIC DNA]</scope>
    <source>
        <strain evidence="3 4">JH123</strain>
    </source>
</reference>
<keyword evidence="4" id="KW-1185">Reference proteome</keyword>
<evidence type="ECO:0000313" key="3">
    <source>
        <dbReference type="EMBL" id="UZP75064.1"/>
    </source>
</evidence>
<organism evidence="3 4">
    <name type="scientific">Candidatus Paraluminiphilus aquimaris</name>
    <dbReference type="NCBI Taxonomy" id="2518994"/>
    <lineage>
        <taxon>Bacteria</taxon>
        <taxon>Pseudomonadati</taxon>
        <taxon>Pseudomonadota</taxon>
        <taxon>Gammaproteobacteria</taxon>
        <taxon>Cellvibrionales</taxon>
        <taxon>Halieaceae</taxon>
        <taxon>Candidatus Paraluminiphilus</taxon>
    </lineage>
</organism>
<feature type="domain" description="GH16" evidence="2">
    <location>
        <begin position="51"/>
        <end position="305"/>
    </location>
</feature>
<dbReference type="Proteomes" id="UP001317963">
    <property type="component" value="Chromosome"/>
</dbReference>
<dbReference type="Pfam" id="PF00722">
    <property type="entry name" value="Glyco_hydro_16"/>
    <property type="match status" value="1"/>
</dbReference>
<dbReference type="GO" id="GO:0016787">
    <property type="term" value="F:hydrolase activity"/>
    <property type="evidence" value="ECO:0007669"/>
    <property type="project" value="UniProtKB-KW"/>
</dbReference>
<dbReference type="PANTHER" id="PTHR10963:SF55">
    <property type="entry name" value="GLYCOSIDE HYDROLASE FAMILY 16 PROTEIN"/>
    <property type="match status" value="1"/>
</dbReference>
<keyword evidence="3" id="KW-0378">Hydrolase</keyword>
<dbReference type="PANTHER" id="PTHR10963">
    <property type="entry name" value="GLYCOSYL HYDROLASE-RELATED"/>
    <property type="match status" value="1"/>
</dbReference>
<gene>
    <name evidence="3" type="ORF">E0F26_10075</name>
</gene>
<dbReference type="EMBL" id="CP036501">
    <property type="protein sequence ID" value="UZP75064.1"/>
    <property type="molecule type" value="Genomic_DNA"/>
</dbReference>
<accession>A0ABY6Q6Z6</accession>
<dbReference type="SUPFAM" id="SSF49899">
    <property type="entry name" value="Concanavalin A-like lectins/glucanases"/>
    <property type="match status" value="1"/>
</dbReference>
<dbReference type="InterPro" id="IPR008979">
    <property type="entry name" value="Galactose-bd-like_sf"/>
</dbReference>
<comment type="similarity">
    <text evidence="1">Belongs to the glycosyl hydrolase 16 family.</text>
</comment>
<dbReference type="InterPro" id="IPR000757">
    <property type="entry name" value="Beta-glucanase-like"/>
</dbReference>